<dbReference type="GO" id="GO:0009060">
    <property type="term" value="P:aerobic respiration"/>
    <property type="evidence" value="ECO:0007669"/>
    <property type="project" value="TreeGrafter"/>
</dbReference>
<feature type="transmembrane region" description="Helical" evidence="7">
    <location>
        <begin position="41"/>
        <end position="65"/>
    </location>
</feature>
<evidence type="ECO:0000256" key="2">
    <source>
        <dbReference type="ARBA" id="ARBA00022692"/>
    </source>
</evidence>
<sequence>MWASANTGWWPLIWFTAKVWGFLFIYFWLRATLPRLRYDQFMALGWKLLIPVSLVWVMVAAIIRSLRNQGYQYWTPTLVFSSIVVAAAMVLLLRKPLSAPGARASARQRGDEGTSPEPAFPTPPLLAGATKENAGG</sequence>
<feature type="transmembrane region" description="Helical" evidence="7">
    <location>
        <begin position="12"/>
        <end position="29"/>
    </location>
</feature>
<evidence type="ECO:0000313" key="9">
    <source>
        <dbReference type="Proteomes" id="UP000044938"/>
    </source>
</evidence>
<evidence type="ECO:0000313" key="8">
    <source>
        <dbReference type="EMBL" id="COW32467.1"/>
    </source>
</evidence>
<gene>
    <name evidence="8" type="primary">nuoH</name>
    <name evidence="8" type="ORF">ERS007720_02351</name>
</gene>
<protein>
    <submittedName>
        <fullName evidence="8">NADH dehydrogenase subunit H</fullName>
        <ecNumber evidence="8">1.6.99.5</ecNumber>
    </submittedName>
</protein>
<comment type="subcellular location">
    <subcellularLocation>
        <location evidence="5">Cell membrane</location>
        <topology evidence="5">Multi-pass membrane protein</topology>
    </subcellularLocation>
    <subcellularLocation>
        <location evidence="1">Membrane</location>
        <topology evidence="1">Multi-pass membrane protein</topology>
    </subcellularLocation>
</comment>
<dbReference type="AlphaFoldDB" id="A0A655J0H3"/>
<proteinExistence type="inferred from homology"/>
<keyword evidence="5" id="KW-0520">NAD</keyword>
<keyword evidence="8" id="KW-0560">Oxidoreductase</keyword>
<dbReference type="GO" id="GO:0005886">
    <property type="term" value="C:plasma membrane"/>
    <property type="evidence" value="ECO:0007669"/>
    <property type="project" value="UniProtKB-SubCell"/>
</dbReference>
<feature type="region of interest" description="Disordered" evidence="6">
    <location>
        <begin position="99"/>
        <end position="136"/>
    </location>
</feature>
<dbReference type="GO" id="GO:0003954">
    <property type="term" value="F:NADH dehydrogenase activity"/>
    <property type="evidence" value="ECO:0007669"/>
    <property type="project" value="TreeGrafter"/>
</dbReference>
<dbReference type="EMBL" id="CSAJ01000296">
    <property type="protein sequence ID" value="COW32467.1"/>
    <property type="molecule type" value="Genomic_DNA"/>
</dbReference>
<comment type="similarity">
    <text evidence="5">Belongs to the complex I subunit 1 family.</text>
</comment>
<evidence type="ECO:0000256" key="6">
    <source>
        <dbReference type="SAM" id="MobiDB-lite"/>
    </source>
</evidence>
<dbReference type="Proteomes" id="UP000044938">
    <property type="component" value="Unassembled WGS sequence"/>
</dbReference>
<evidence type="ECO:0000256" key="4">
    <source>
        <dbReference type="ARBA" id="ARBA00023136"/>
    </source>
</evidence>
<organism evidence="8 9">
    <name type="scientific">Mycobacterium tuberculosis</name>
    <dbReference type="NCBI Taxonomy" id="1773"/>
    <lineage>
        <taxon>Bacteria</taxon>
        <taxon>Bacillati</taxon>
        <taxon>Actinomycetota</taxon>
        <taxon>Actinomycetes</taxon>
        <taxon>Mycobacteriales</taxon>
        <taxon>Mycobacteriaceae</taxon>
        <taxon>Mycobacterium</taxon>
        <taxon>Mycobacterium tuberculosis complex</taxon>
    </lineage>
</organism>
<accession>A0A655J0H3</accession>
<dbReference type="Pfam" id="PF00146">
    <property type="entry name" value="NADHdh"/>
    <property type="match status" value="1"/>
</dbReference>
<dbReference type="PANTHER" id="PTHR11432:SF3">
    <property type="entry name" value="NADH-UBIQUINONE OXIDOREDUCTASE CHAIN 1"/>
    <property type="match status" value="1"/>
</dbReference>
<dbReference type="InterPro" id="IPR001694">
    <property type="entry name" value="NADH_UbQ_OxRdtase_su1/FPO"/>
</dbReference>
<evidence type="ECO:0000256" key="7">
    <source>
        <dbReference type="SAM" id="Phobius"/>
    </source>
</evidence>
<keyword evidence="2 5" id="KW-0812">Transmembrane</keyword>
<evidence type="ECO:0000256" key="3">
    <source>
        <dbReference type="ARBA" id="ARBA00022989"/>
    </source>
</evidence>
<keyword evidence="4 7" id="KW-0472">Membrane</keyword>
<evidence type="ECO:0000256" key="5">
    <source>
        <dbReference type="RuleBase" id="RU000471"/>
    </source>
</evidence>
<evidence type="ECO:0000256" key="1">
    <source>
        <dbReference type="ARBA" id="ARBA00004141"/>
    </source>
</evidence>
<dbReference type="PANTHER" id="PTHR11432">
    <property type="entry name" value="NADH DEHYDROGENASE SUBUNIT 1"/>
    <property type="match status" value="1"/>
</dbReference>
<name>A0A655J0H3_MYCTX</name>
<dbReference type="EC" id="1.6.99.5" evidence="8"/>
<reference evidence="8 9" key="1">
    <citation type="submission" date="2015-03" db="EMBL/GenBank/DDBJ databases">
        <authorList>
            <consortium name="Pathogen Informatics"/>
        </authorList>
    </citation>
    <scope>NUCLEOTIDE SEQUENCE [LARGE SCALE GENOMIC DNA]</scope>
    <source>
        <strain evidence="8 9">M09401471</strain>
    </source>
</reference>
<feature type="transmembrane region" description="Helical" evidence="7">
    <location>
        <begin position="71"/>
        <end position="93"/>
    </location>
</feature>
<keyword evidence="3 7" id="KW-1133">Transmembrane helix</keyword>